<organism evidence="1 2">
    <name type="scientific">Panagrolaimus sp. ES5</name>
    <dbReference type="NCBI Taxonomy" id="591445"/>
    <lineage>
        <taxon>Eukaryota</taxon>
        <taxon>Metazoa</taxon>
        <taxon>Ecdysozoa</taxon>
        <taxon>Nematoda</taxon>
        <taxon>Chromadorea</taxon>
        <taxon>Rhabditida</taxon>
        <taxon>Tylenchina</taxon>
        <taxon>Panagrolaimomorpha</taxon>
        <taxon>Panagrolaimoidea</taxon>
        <taxon>Panagrolaimidae</taxon>
        <taxon>Panagrolaimus</taxon>
    </lineage>
</organism>
<evidence type="ECO:0000313" key="2">
    <source>
        <dbReference type="WBParaSite" id="ES5_v2.g15628.t1"/>
    </source>
</evidence>
<reference evidence="2" key="1">
    <citation type="submission" date="2022-11" db="UniProtKB">
        <authorList>
            <consortium name="WormBaseParasite"/>
        </authorList>
    </citation>
    <scope>IDENTIFICATION</scope>
</reference>
<dbReference type="Proteomes" id="UP000887579">
    <property type="component" value="Unplaced"/>
</dbReference>
<sequence>MFQPETVKKLVKILYKIKNLKRFRLSGLDESFDFVSFMDFIMKNETVNITIAFSEHVQLSLGYKQMLQNSVGKILTNPPKKIPDICFPGFSDALNYKEYKKLRYLQK</sequence>
<accession>A0AC34FEK8</accession>
<dbReference type="WBParaSite" id="ES5_v2.g15628.t1">
    <property type="protein sequence ID" value="ES5_v2.g15628.t1"/>
    <property type="gene ID" value="ES5_v2.g15628"/>
</dbReference>
<name>A0AC34FEK8_9BILA</name>
<proteinExistence type="predicted"/>
<protein>
    <submittedName>
        <fullName evidence="2">Uncharacterized protein</fullName>
    </submittedName>
</protein>
<evidence type="ECO:0000313" key="1">
    <source>
        <dbReference type="Proteomes" id="UP000887579"/>
    </source>
</evidence>